<dbReference type="GO" id="GO:0005576">
    <property type="term" value="C:extracellular region"/>
    <property type="evidence" value="ECO:0007669"/>
    <property type="project" value="UniProtKB-SubCell"/>
</dbReference>
<evidence type="ECO:0000256" key="2">
    <source>
        <dbReference type="ARBA" id="ARBA00009127"/>
    </source>
</evidence>
<name>A0AAW1HF73_POPJA</name>
<dbReference type="PANTHER" id="PTHR10009:SF8">
    <property type="entry name" value="IP19120P"/>
    <property type="match status" value="1"/>
</dbReference>
<keyword evidence="6" id="KW-1185">Reference proteome</keyword>
<gene>
    <name evidence="5" type="ORF">QE152_g40898</name>
</gene>
<keyword evidence="4" id="KW-0732">Signal</keyword>
<comment type="subcellular location">
    <subcellularLocation>
        <location evidence="1">Secreted</location>
    </subcellularLocation>
</comment>
<sequence>MRSKLQFFLDLNMLPKLFLIAIIGVANIYAQQCQEKTELMLRPIEWTGGPFEWDCGATKDVYARSGKYIGKNCLATRCQVYKDECVVALPRYKSGCPVTLAKVSLKRQGCEATLVPFPCWSVQDEHNPDGLVSVVDCVIDANEILWVLDCGVVHTLETPVRYCKPKVVAYSMKTGKQLKSLDLSGLVVPASRLQYLVVEYSQDGKPFVYVSDAATKSILVFDIVANKGYRVVLPKAVLYGPCCKRDVLYIALVQKGCGNNYLIFTYLSSSHMFSIRTDYLRTGSTAGRIVDLGQKPQKMIILGTDLGSAIFFRYEGLPEVYRWDSNTPFVKENFVVVYISPKCLLTTCVCADLRRQRLRLLESNFPDYIQNTVGCGAQQVINILGGCT</sequence>
<dbReference type="Pfam" id="PF03022">
    <property type="entry name" value="MRJP"/>
    <property type="match status" value="1"/>
</dbReference>
<evidence type="ECO:0000256" key="3">
    <source>
        <dbReference type="ARBA" id="ARBA00022525"/>
    </source>
</evidence>
<dbReference type="Gene3D" id="2.120.10.30">
    <property type="entry name" value="TolB, C-terminal domain"/>
    <property type="match status" value="1"/>
</dbReference>
<evidence type="ECO:0000256" key="1">
    <source>
        <dbReference type="ARBA" id="ARBA00004613"/>
    </source>
</evidence>
<keyword evidence="3" id="KW-0964">Secreted</keyword>
<proteinExistence type="inferred from homology"/>
<dbReference type="InterPro" id="IPR011042">
    <property type="entry name" value="6-blade_b-propeller_TolB-like"/>
</dbReference>
<evidence type="ECO:0000313" key="6">
    <source>
        <dbReference type="Proteomes" id="UP001458880"/>
    </source>
</evidence>
<dbReference type="InterPro" id="IPR017996">
    <property type="entry name" value="MRJP/yellow-related"/>
</dbReference>
<dbReference type="SUPFAM" id="SSF63829">
    <property type="entry name" value="Calcium-dependent phosphotriesterase"/>
    <property type="match status" value="1"/>
</dbReference>
<dbReference type="PANTHER" id="PTHR10009">
    <property type="entry name" value="PROTEIN YELLOW-RELATED"/>
    <property type="match status" value="1"/>
</dbReference>
<evidence type="ECO:0000313" key="5">
    <source>
        <dbReference type="EMBL" id="KAK9674732.1"/>
    </source>
</evidence>
<evidence type="ECO:0000256" key="4">
    <source>
        <dbReference type="ARBA" id="ARBA00022729"/>
    </source>
</evidence>
<dbReference type="AlphaFoldDB" id="A0AAW1HF73"/>
<protein>
    <submittedName>
        <fullName evidence="5">Major royal jelly protein</fullName>
    </submittedName>
</protein>
<dbReference type="EMBL" id="JASPKY010001582">
    <property type="protein sequence ID" value="KAK9674732.1"/>
    <property type="molecule type" value="Genomic_DNA"/>
</dbReference>
<comment type="similarity">
    <text evidence="2">Belongs to the major royal jelly protein family.</text>
</comment>
<reference evidence="5 6" key="1">
    <citation type="journal article" date="2024" name="BMC Genomics">
        <title>De novo assembly and annotation of Popillia japonica's genome with initial clues to its potential as an invasive pest.</title>
        <authorList>
            <person name="Cucini C."/>
            <person name="Boschi S."/>
            <person name="Funari R."/>
            <person name="Cardaioli E."/>
            <person name="Iannotti N."/>
            <person name="Marturano G."/>
            <person name="Paoli F."/>
            <person name="Bruttini M."/>
            <person name="Carapelli A."/>
            <person name="Frati F."/>
            <person name="Nardi F."/>
        </authorList>
    </citation>
    <scope>NUCLEOTIDE SEQUENCE [LARGE SCALE GENOMIC DNA]</scope>
    <source>
        <strain evidence="5">DMR45628</strain>
    </source>
</reference>
<dbReference type="Proteomes" id="UP001458880">
    <property type="component" value="Unassembled WGS sequence"/>
</dbReference>
<organism evidence="5 6">
    <name type="scientific">Popillia japonica</name>
    <name type="common">Japanese beetle</name>
    <dbReference type="NCBI Taxonomy" id="7064"/>
    <lineage>
        <taxon>Eukaryota</taxon>
        <taxon>Metazoa</taxon>
        <taxon>Ecdysozoa</taxon>
        <taxon>Arthropoda</taxon>
        <taxon>Hexapoda</taxon>
        <taxon>Insecta</taxon>
        <taxon>Pterygota</taxon>
        <taxon>Neoptera</taxon>
        <taxon>Endopterygota</taxon>
        <taxon>Coleoptera</taxon>
        <taxon>Polyphaga</taxon>
        <taxon>Scarabaeiformia</taxon>
        <taxon>Scarabaeidae</taxon>
        <taxon>Rutelinae</taxon>
        <taxon>Popillia</taxon>
    </lineage>
</organism>
<accession>A0AAW1HF73</accession>
<comment type="caution">
    <text evidence="5">The sequence shown here is derived from an EMBL/GenBank/DDBJ whole genome shotgun (WGS) entry which is preliminary data.</text>
</comment>